<evidence type="ECO:0000256" key="5">
    <source>
        <dbReference type="ARBA" id="ARBA00023054"/>
    </source>
</evidence>
<keyword evidence="6" id="KW-0206">Cytoskeleton</keyword>
<evidence type="ECO:0000256" key="9">
    <source>
        <dbReference type="SAM" id="Coils"/>
    </source>
</evidence>
<name>A0A834P1Q5_VESPE</name>
<dbReference type="AlphaFoldDB" id="A0A834P1Q5"/>
<dbReference type="PANTHER" id="PTHR18861">
    <property type="entry name" value="ELKS/RAB6-INTERACTING/CAST PROTEIN"/>
    <property type="match status" value="1"/>
</dbReference>
<dbReference type="PANTHER" id="PTHR18861:SF0">
    <property type="entry name" value="BRUCHPILOT, ISOFORM J"/>
    <property type="match status" value="1"/>
</dbReference>
<dbReference type="GO" id="GO:0007274">
    <property type="term" value="P:neuromuscular synaptic transmission"/>
    <property type="evidence" value="ECO:0007669"/>
    <property type="project" value="TreeGrafter"/>
</dbReference>
<dbReference type="Proteomes" id="UP000600918">
    <property type="component" value="Unassembled WGS sequence"/>
</dbReference>
<organism evidence="10 11">
    <name type="scientific">Vespula pensylvanica</name>
    <name type="common">Western yellow jacket</name>
    <name type="synonym">Wasp</name>
    <dbReference type="NCBI Taxonomy" id="30213"/>
    <lineage>
        <taxon>Eukaryota</taxon>
        <taxon>Metazoa</taxon>
        <taxon>Ecdysozoa</taxon>
        <taxon>Arthropoda</taxon>
        <taxon>Hexapoda</taxon>
        <taxon>Insecta</taxon>
        <taxon>Pterygota</taxon>
        <taxon>Neoptera</taxon>
        <taxon>Endopterygota</taxon>
        <taxon>Hymenoptera</taxon>
        <taxon>Apocrita</taxon>
        <taxon>Aculeata</taxon>
        <taxon>Vespoidea</taxon>
        <taxon>Vespidae</taxon>
        <taxon>Vespinae</taxon>
        <taxon>Vespula</taxon>
    </lineage>
</organism>
<dbReference type="GO" id="GO:0098882">
    <property type="term" value="F:structural constituent of presynaptic active zone"/>
    <property type="evidence" value="ECO:0007669"/>
    <property type="project" value="TreeGrafter"/>
</dbReference>
<protein>
    <submittedName>
        <fullName evidence="10">Uncharacterized protein</fullName>
    </submittedName>
</protein>
<evidence type="ECO:0000313" key="11">
    <source>
        <dbReference type="Proteomes" id="UP000600918"/>
    </source>
</evidence>
<dbReference type="GO" id="GO:0030424">
    <property type="term" value="C:axon"/>
    <property type="evidence" value="ECO:0007669"/>
    <property type="project" value="UniProtKB-SubCell"/>
</dbReference>
<keyword evidence="7" id="KW-0966">Cell projection</keyword>
<evidence type="ECO:0000256" key="3">
    <source>
        <dbReference type="ARBA" id="ARBA00022553"/>
    </source>
</evidence>
<comment type="subcellular location">
    <subcellularLocation>
        <location evidence="1">Cytoplasm</location>
        <location evidence="1">Cytoskeleton</location>
    </subcellularLocation>
    <subcellularLocation>
        <location evidence="8">Presynapse</location>
    </subcellularLocation>
</comment>
<evidence type="ECO:0000256" key="6">
    <source>
        <dbReference type="ARBA" id="ARBA00023212"/>
    </source>
</evidence>
<proteinExistence type="predicted"/>
<dbReference type="GO" id="GO:0048167">
    <property type="term" value="P:regulation of synaptic plasticity"/>
    <property type="evidence" value="ECO:0007669"/>
    <property type="project" value="TreeGrafter"/>
</dbReference>
<evidence type="ECO:0000256" key="8">
    <source>
        <dbReference type="ARBA" id="ARBA00034106"/>
    </source>
</evidence>
<dbReference type="InterPro" id="IPR019323">
    <property type="entry name" value="ELKS/CAST"/>
</dbReference>
<dbReference type="GO" id="GO:0048788">
    <property type="term" value="C:cytoskeleton of presynaptic active zone"/>
    <property type="evidence" value="ECO:0007669"/>
    <property type="project" value="TreeGrafter"/>
</dbReference>
<feature type="coiled-coil region" evidence="9">
    <location>
        <begin position="10"/>
        <end position="41"/>
    </location>
</feature>
<sequence length="72" mass="8570">MQLFFGILLLRELELRIETQKQTLQARDESIKKLLEMLQNKGMGKEEERIMFQQMQSLAQKQVLKLFLTMLA</sequence>
<accession>A0A834P1Q5</accession>
<keyword evidence="5 9" id="KW-0175">Coiled coil</keyword>
<evidence type="ECO:0000256" key="7">
    <source>
        <dbReference type="ARBA" id="ARBA00023273"/>
    </source>
</evidence>
<comment type="caution">
    <text evidence="10">The sequence shown here is derived from an EMBL/GenBank/DDBJ whole genome shotgun (WGS) entry which is preliminary data.</text>
</comment>
<reference evidence="10" key="1">
    <citation type="journal article" date="2020" name="G3 (Bethesda)">
        <title>High-Quality Assemblies for Three Invasive Social Wasps from the &lt;i&gt;Vespula&lt;/i&gt; Genus.</title>
        <authorList>
            <person name="Harrop T.W.R."/>
            <person name="Guhlin J."/>
            <person name="McLaughlin G.M."/>
            <person name="Permina E."/>
            <person name="Stockwell P."/>
            <person name="Gilligan J."/>
            <person name="Le Lec M.F."/>
            <person name="Gruber M.A.M."/>
            <person name="Quinn O."/>
            <person name="Lovegrove M."/>
            <person name="Duncan E.J."/>
            <person name="Remnant E.J."/>
            <person name="Van Eeckhoven J."/>
            <person name="Graham B."/>
            <person name="Knapp R.A."/>
            <person name="Langford K.W."/>
            <person name="Kronenberg Z."/>
            <person name="Press M.O."/>
            <person name="Eacker S.M."/>
            <person name="Wilson-Rankin E.E."/>
            <person name="Purcell J."/>
            <person name="Lester P.J."/>
            <person name="Dearden P.K."/>
        </authorList>
    </citation>
    <scope>NUCLEOTIDE SEQUENCE</scope>
    <source>
        <strain evidence="10">Volc-1</strain>
    </source>
</reference>
<keyword evidence="11" id="KW-1185">Reference proteome</keyword>
<keyword evidence="4" id="KW-0770">Synapse</keyword>
<evidence type="ECO:0000256" key="1">
    <source>
        <dbReference type="ARBA" id="ARBA00004245"/>
    </source>
</evidence>
<evidence type="ECO:0000256" key="2">
    <source>
        <dbReference type="ARBA" id="ARBA00022490"/>
    </source>
</evidence>
<dbReference type="Pfam" id="PF10174">
    <property type="entry name" value="Cast"/>
    <property type="match status" value="1"/>
</dbReference>
<keyword evidence="2" id="KW-0963">Cytoplasm</keyword>
<dbReference type="EMBL" id="JACSDY010000006">
    <property type="protein sequence ID" value="KAF7425243.1"/>
    <property type="molecule type" value="Genomic_DNA"/>
</dbReference>
<evidence type="ECO:0000256" key="4">
    <source>
        <dbReference type="ARBA" id="ARBA00023018"/>
    </source>
</evidence>
<keyword evidence="3" id="KW-0597">Phosphoprotein</keyword>
<gene>
    <name evidence="10" type="ORF">H0235_007681</name>
</gene>
<evidence type="ECO:0000313" key="10">
    <source>
        <dbReference type="EMBL" id="KAF7425243.1"/>
    </source>
</evidence>